<proteinExistence type="inferred from homology"/>
<feature type="compositionally biased region" description="Polar residues" evidence="4">
    <location>
        <begin position="386"/>
        <end position="414"/>
    </location>
</feature>
<comment type="similarity">
    <text evidence="1">Belongs to the FPP family.</text>
</comment>
<evidence type="ECO:0000256" key="4">
    <source>
        <dbReference type="SAM" id="MobiDB-lite"/>
    </source>
</evidence>
<feature type="coiled-coil region" evidence="3">
    <location>
        <begin position="790"/>
        <end position="866"/>
    </location>
</feature>
<feature type="region of interest" description="Disordered" evidence="4">
    <location>
        <begin position="999"/>
        <end position="1061"/>
    </location>
</feature>
<name>A0AAV8S1P9_ENSVE</name>
<feature type="compositionally biased region" description="Basic and acidic residues" evidence="4">
    <location>
        <begin position="953"/>
        <end position="962"/>
    </location>
</feature>
<evidence type="ECO:0008006" key="7">
    <source>
        <dbReference type="Google" id="ProtNLM"/>
    </source>
</evidence>
<feature type="compositionally biased region" description="Low complexity" evidence="4">
    <location>
        <begin position="1032"/>
        <end position="1042"/>
    </location>
</feature>
<dbReference type="Pfam" id="PF05911">
    <property type="entry name" value="FPP"/>
    <property type="match status" value="1"/>
</dbReference>
<dbReference type="AlphaFoldDB" id="A0AAV8S1P9"/>
<accession>A0AAV8S1P9</accession>
<evidence type="ECO:0000256" key="2">
    <source>
        <dbReference type="ARBA" id="ARBA00023054"/>
    </source>
</evidence>
<dbReference type="EMBL" id="JAQQAF010000001">
    <property type="protein sequence ID" value="KAJ8513346.1"/>
    <property type="molecule type" value="Genomic_DNA"/>
</dbReference>
<reference evidence="5 6" key="1">
    <citation type="submission" date="2022-12" db="EMBL/GenBank/DDBJ databases">
        <title>Chromosome-scale assembly of the Ensete ventricosum genome.</title>
        <authorList>
            <person name="Dussert Y."/>
            <person name="Stocks J."/>
            <person name="Wendawek A."/>
            <person name="Woldeyes F."/>
            <person name="Nichols R.A."/>
            <person name="Borrell J.S."/>
        </authorList>
    </citation>
    <scope>NUCLEOTIDE SEQUENCE [LARGE SCALE GENOMIC DNA]</scope>
    <source>
        <strain evidence="6">cv. Maze</strain>
        <tissue evidence="5">Seeds</tissue>
    </source>
</reference>
<feature type="region of interest" description="Disordered" evidence="4">
    <location>
        <begin position="386"/>
        <end position="417"/>
    </location>
</feature>
<sequence>MTAIDSSHSTSNTGGNQVDEDGNYTVNYVQISAESYAHLTELENQVNILNEKLSAALIEMTAKDDLVKQHAKVAEEAVSGWEKAEAESSALKRQLESVTLLKLTAEERSSHLDSALKECMKQTRNVKEESEQKLHDLIFAKTKQWEKIKAELEAKLAAFQEELLKASAENAALSRSLQERSDILMQVSDEKMQVDTEIEVLKTNIQSCEKEIYSLKYELHVTTKELEIRNEEKNMCTKSADAANKQHLEGVKKISKLEAECQRLRGLVRKKLPGPAALAQMKLEVENLGCDHRETRMRCSPAKNPSPHHKSTPTCDFASESIHTLQKENKFLTTHLLTIKEETKMLREALSKRNSELQASRDMCAKTASKLCSVEAQMLALNQQKVSSTPNIDVSSDTTLTQNESNPSSLTSMSEDGIDEEGNYLVPWATTLMSELSQFRKEKDTVKYKNIDNSNHLELMDDFLDMERLACLSTESNGATTISDGVLDKMKTENTNATLLGDVQKDDTSEIQVKASEKPEILPCTNQNHYGLVINKHDHLLVKLQSRIASIFKLQDQEVDIGKVLEDIRHIMQETQEELTQHSINCVIKGNYLTDASCDEKPCHDDINETTDIVISMHDCVSSADGKNVLGQELNNAIIEIQDFVTYLGKEAIVTQDHPFDIQGLSEKIQQFSSCVKDVLHDEKCLNDVILFLSHILSEANKVGFRMSLNMNDEWKSSISDCIDKATLLENRVAQHEPRNENFLGRSSSSHLEIDGPINDFIEQRTTMQKFSLKEFEQMKLENKNIQVKLSTCTKLLEEMKLQLVETEQNMTELRSQLAASKKLNSLYETQLKCMAESYNLLESRARELETEVNVLQSEVQTLSYKLQEERHFHEDDLAKLRDLQEKIDRYDKCCMCSDACTGTNAKQEKEIEAAAEKLAECQETILMLGRQLQALRPLAERSGSPPKNRNPMNDDHFEDKPGPSGFNIRAMHKSRHSMSEVESSAAFIEPTYGSESPLDRFGSQVCPSDIEAGHLTRSPVNSKHQKHRSSESSSSTSFNASPDKHGRGYGRFFYRRRSDQ</sequence>
<feature type="region of interest" description="Disordered" evidence="4">
    <location>
        <begin position="938"/>
        <end position="978"/>
    </location>
</feature>
<dbReference type="PANTHER" id="PTHR31580:SF4">
    <property type="entry name" value="FILAMENT-LIKE PLANT PROTEIN 6"/>
    <property type="match status" value="1"/>
</dbReference>
<feature type="region of interest" description="Disordered" evidence="4">
    <location>
        <begin position="1"/>
        <end position="21"/>
    </location>
</feature>
<feature type="compositionally biased region" description="Polar residues" evidence="4">
    <location>
        <begin position="1"/>
        <end position="16"/>
    </location>
</feature>
<protein>
    <recommendedName>
        <fullName evidence="7">Filament-like plant protein 4</fullName>
    </recommendedName>
</protein>
<evidence type="ECO:0000256" key="3">
    <source>
        <dbReference type="SAM" id="Coils"/>
    </source>
</evidence>
<dbReference type="Proteomes" id="UP001222027">
    <property type="component" value="Unassembled WGS sequence"/>
</dbReference>
<keyword evidence="6" id="KW-1185">Reference proteome</keyword>
<organism evidence="5 6">
    <name type="scientific">Ensete ventricosum</name>
    <name type="common">Abyssinian banana</name>
    <name type="synonym">Musa ensete</name>
    <dbReference type="NCBI Taxonomy" id="4639"/>
    <lineage>
        <taxon>Eukaryota</taxon>
        <taxon>Viridiplantae</taxon>
        <taxon>Streptophyta</taxon>
        <taxon>Embryophyta</taxon>
        <taxon>Tracheophyta</taxon>
        <taxon>Spermatophyta</taxon>
        <taxon>Magnoliopsida</taxon>
        <taxon>Liliopsida</taxon>
        <taxon>Zingiberales</taxon>
        <taxon>Musaceae</taxon>
        <taxon>Ensete</taxon>
    </lineage>
</organism>
<dbReference type="InterPro" id="IPR008587">
    <property type="entry name" value="FPP_plant"/>
</dbReference>
<gene>
    <name evidence="5" type="ORF">OPV22_003780</name>
</gene>
<evidence type="ECO:0000313" key="5">
    <source>
        <dbReference type="EMBL" id="KAJ8513346.1"/>
    </source>
</evidence>
<evidence type="ECO:0000256" key="1">
    <source>
        <dbReference type="ARBA" id="ARBA00005921"/>
    </source>
</evidence>
<keyword evidence="2 3" id="KW-0175">Coiled coil</keyword>
<comment type="caution">
    <text evidence="5">The sequence shown here is derived from an EMBL/GenBank/DDBJ whole genome shotgun (WGS) entry which is preliminary data.</text>
</comment>
<feature type="coiled-coil region" evidence="3">
    <location>
        <begin position="112"/>
        <end position="211"/>
    </location>
</feature>
<evidence type="ECO:0000313" key="6">
    <source>
        <dbReference type="Proteomes" id="UP001222027"/>
    </source>
</evidence>
<dbReference type="PANTHER" id="PTHR31580">
    <property type="entry name" value="FILAMENT-LIKE PLANT PROTEIN 4"/>
    <property type="match status" value="1"/>
</dbReference>